<dbReference type="InParanoid" id="T1F0B3"/>
<sequence>MVCLTNIQQLLHQVKEQADKNVNNAEDECYWVDDSKTFEAKQEFDKRNGNVLLHRLIRDYASSSSIKNGNPGRAYFYHTGSLPFGLNSIESQGSADSNDSPASRKGFRYGRSVEGSLIKNIF</sequence>
<evidence type="ECO:0000313" key="2">
    <source>
        <dbReference type="EMBL" id="ESO09250.1"/>
    </source>
</evidence>
<feature type="compositionally biased region" description="Polar residues" evidence="1">
    <location>
        <begin position="88"/>
        <end position="101"/>
    </location>
</feature>
<keyword evidence="4" id="KW-1185">Reference proteome</keyword>
<name>T1F0B3_HELRO</name>
<dbReference type="Proteomes" id="UP000015101">
    <property type="component" value="Unassembled WGS sequence"/>
</dbReference>
<dbReference type="RefSeq" id="XP_009012343.1">
    <property type="nucleotide sequence ID" value="XM_009014095.1"/>
</dbReference>
<organism evidence="3 4">
    <name type="scientific">Helobdella robusta</name>
    <name type="common">Californian leech</name>
    <dbReference type="NCBI Taxonomy" id="6412"/>
    <lineage>
        <taxon>Eukaryota</taxon>
        <taxon>Metazoa</taxon>
        <taxon>Spiralia</taxon>
        <taxon>Lophotrochozoa</taxon>
        <taxon>Annelida</taxon>
        <taxon>Clitellata</taxon>
        <taxon>Hirudinea</taxon>
        <taxon>Rhynchobdellida</taxon>
        <taxon>Glossiphoniidae</taxon>
        <taxon>Helobdella</taxon>
    </lineage>
</organism>
<dbReference type="EMBL" id="AMQM01002920">
    <property type="status" value="NOT_ANNOTATED_CDS"/>
    <property type="molecule type" value="Genomic_DNA"/>
</dbReference>
<protein>
    <submittedName>
        <fullName evidence="2 3">Uncharacterized protein</fullName>
    </submittedName>
</protein>
<dbReference type="GeneID" id="20202263"/>
<reference evidence="3" key="3">
    <citation type="submission" date="2015-06" db="UniProtKB">
        <authorList>
            <consortium name="EnsemblMetazoa"/>
        </authorList>
    </citation>
    <scope>IDENTIFICATION</scope>
</reference>
<accession>T1F0B3</accession>
<reference evidence="2 4" key="2">
    <citation type="journal article" date="2013" name="Nature">
        <title>Insights into bilaterian evolution from three spiralian genomes.</title>
        <authorList>
            <person name="Simakov O."/>
            <person name="Marletaz F."/>
            <person name="Cho S.J."/>
            <person name="Edsinger-Gonzales E."/>
            <person name="Havlak P."/>
            <person name="Hellsten U."/>
            <person name="Kuo D.H."/>
            <person name="Larsson T."/>
            <person name="Lv J."/>
            <person name="Arendt D."/>
            <person name="Savage R."/>
            <person name="Osoegawa K."/>
            <person name="de Jong P."/>
            <person name="Grimwood J."/>
            <person name="Chapman J.A."/>
            <person name="Shapiro H."/>
            <person name="Aerts A."/>
            <person name="Otillar R.P."/>
            <person name="Terry A.Y."/>
            <person name="Boore J.L."/>
            <person name="Grigoriev I.V."/>
            <person name="Lindberg D.R."/>
            <person name="Seaver E.C."/>
            <person name="Weisblat D.A."/>
            <person name="Putnam N.H."/>
            <person name="Rokhsar D.S."/>
        </authorList>
    </citation>
    <scope>NUCLEOTIDE SEQUENCE</scope>
</reference>
<dbReference type="HOGENOM" id="CLU_2029178_0_0_1"/>
<dbReference type="AlphaFoldDB" id="T1F0B3"/>
<gene>
    <name evidence="3" type="primary">20202263</name>
    <name evidence="2" type="ORF">HELRODRAFT_168212</name>
</gene>
<dbReference type="KEGG" id="hro:HELRODRAFT_168212"/>
<proteinExistence type="predicted"/>
<evidence type="ECO:0000313" key="4">
    <source>
        <dbReference type="Proteomes" id="UP000015101"/>
    </source>
</evidence>
<dbReference type="EnsemblMetazoa" id="HelroT168212">
    <property type="protein sequence ID" value="HelroP168212"/>
    <property type="gene ID" value="HelroG168212"/>
</dbReference>
<dbReference type="EMBL" id="KB095959">
    <property type="protein sequence ID" value="ESO09250.1"/>
    <property type="molecule type" value="Genomic_DNA"/>
</dbReference>
<evidence type="ECO:0000256" key="1">
    <source>
        <dbReference type="SAM" id="MobiDB-lite"/>
    </source>
</evidence>
<feature type="region of interest" description="Disordered" evidence="1">
    <location>
        <begin position="88"/>
        <end position="107"/>
    </location>
</feature>
<reference evidence="4" key="1">
    <citation type="submission" date="2012-12" db="EMBL/GenBank/DDBJ databases">
        <authorList>
            <person name="Hellsten U."/>
            <person name="Grimwood J."/>
            <person name="Chapman J.A."/>
            <person name="Shapiro H."/>
            <person name="Aerts A."/>
            <person name="Otillar R.P."/>
            <person name="Terry A.Y."/>
            <person name="Boore J.L."/>
            <person name="Simakov O."/>
            <person name="Marletaz F."/>
            <person name="Cho S.-J."/>
            <person name="Edsinger-Gonzales E."/>
            <person name="Havlak P."/>
            <person name="Kuo D.-H."/>
            <person name="Larsson T."/>
            <person name="Lv J."/>
            <person name="Arendt D."/>
            <person name="Savage R."/>
            <person name="Osoegawa K."/>
            <person name="de Jong P."/>
            <person name="Lindberg D.R."/>
            <person name="Seaver E.C."/>
            <person name="Weisblat D.A."/>
            <person name="Putnam N.H."/>
            <person name="Grigoriev I.V."/>
            <person name="Rokhsar D.S."/>
        </authorList>
    </citation>
    <scope>NUCLEOTIDE SEQUENCE</scope>
</reference>
<evidence type="ECO:0000313" key="3">
    <source>
        <dbReference type="EnsemblMetazoa" id="HelroP168212"/>
    </source>
</evidence>
<dbReference type="CTD" id="20202263"/>